<dbReference type="HOGENOM" id="CLU_3284036_0_0_9"/>
<comment type="caution">
    <text evidence="1">The sequence shown here is derived from an EMBL/GenBank/DDBJ whole genome shotgun (WGS) entry which is preliminary data.</text>
</comment>
<proteinExistence type="predicted"/>
<sequence length="40" mass="4807">MLRWGFFLREKLFILCGGSCTIKENISDIRYIFLEFFVEA</sequence>
<dbReference type="STRING" id="649747.HMPREF0083_04396"/>
<accession>U1WG22</accession>
<keyword evidence="2" id="KW-1185">Reference proteome</keyword>
<reference evidence="1 2" key="1">
    <citation type="submission" date="2013-08" db="EMBL/GenBank/DDBJ databases">
        <authorList>
            <person name="Weinstock G."/>
            <person name="Sodergren E."/>
            <person name="Wylie T."/>
            <person name="Fulton L."/>
            <person name="Fulton R."/>
            <person name="Fronick C."/>
            <person name="O'Laughlin M."/>
            <person name="Godfrey J."/>
            <person name="Miner T."/>
            <person name="Herter B."/>
            <person name="Appelbaum E."/>
            <person name="Cordes M."/>
            <person name="Lek S."/>
            <person name="Wollam A."/>
            <person name="Pepin K.H."/>
            <person name="Palsikar V.B."/>
            <person name="Mitreva M."/>
            <person name="Wilson R.K."/>
        </authorList>
    </citation>
    <scope>NUCLEOTIDE SEQUENCE [LARGE SCALE GENOMIC DNA]</scope>
    <source>
        <strain evidence="1 2">ATCC 12856</strain>
    </source>
</reference>
<organism evidence="1 2">
    <name type="scientific">Aneurinibacillus aneurinilyticus ATCC 12856</name>
    <dbReference type="NCBI Taxonomy" id="649747"/>
    <lineage>
        <taxon>Bacteria</taxon>
        <taxon>Bacillati</taxon>
        <taxon>Bacillota</taxon>
        <taxon>Bacilli</taxon>
        <taxon>Bacillales</taxon>
        <taxon>Paenibacillaceae</taxon>
        <taxon>Aneurinibacillus group</taxon>
        <taxon>Aneurinibacillus</taxon>
    </lineage>
</organism>
<protein>
    <submittedName>
        <fullName evidence="1">Uncharacterized protein</fullName>
    </submittedName>
</protein>
<name>U1WG22_ANEAE</name>
<dbReference type="EMBL" id="AWSJ01000268">
    <property type="protein sequence ID" value="ERI07524.1"/>
    <property type="molecule type" value="Genomic_DNA"/>
</dbReference>
<dbReference type="Proteomes" id="UP000016511">
    <property type="component" value="Unassembled WGS sequence"/>
</dbReference>
<evidence type="ECO:0000313" key="2">
    <source>
        <dbReference type="Proteomes" id="UP000016511"/>
    </source>
</evidence>
<gene>
    <name evidence="1" type="ORF">HMPREF0083_04396</name>
</gene>
<evidence type="ECO:0000313" key="1">
    <source>
        <dbReference type="EMBL" id="ERI07524.1"/>
    </source>
</evidence>
<dbReference type="AlphaFoldDB" id="U1WG22"/>